<feature type="non-terminal residue" evidence="1">
    <location>
        <position position="1"/>
    </location>
</feature>
<protein>
    <submittedName>
        <fullName evidence="1">Uncharacterized protein</fullName>
    </submittedName>
</protein>
<comment type="caution">
    <text evidence="1">The sequence shown here is derived from an EMBL/GenBank/DDBJ whole genome shotgun (WGS) entry which is preliminary data.</text>
</comment>
<accession>A0A0F8Y2F3</accession>
<organism evidence="1">
    <name type="scientific">marine sediment metagenome</name>
    <dbReference type="NCBI Taxonomy" id="412755"/>
    <lineage>
        <taxon>unclassified sequences</taxon>
        <taxon>metagenomes</taxon>
        <taxon>ecological metagenomes</taxon>
    </lineage>
</organism>
<sequence>VVGTRLLLDPAIVGRIDRDETVTGLWSFVNALGLLTDIIGERTGGAGVTVDGVILRDRAVVVPDFASAGLLAIQSAVLADAEFRYRRDAAGLMVWGDGALAPDTNLYRDAPNRLKTDDRLDVGLDLIVNQSITAIADVTVGSDLTVNERTLLKSDNTGAMGAIENALGGGGRSVLRMTPNAGGTRVNGMAGQSANRVLLLINLGSDAVTIGHQDANGSAVQRFICPNAADLVLGNGENVWVWYDGTTSRWRVIGIV</sequence>
<gene>
    <name evidence="1" type="ORF">LCGC14_2951060</name>
</gene>
<name>A0A0F8Y2F3_9ZZZZ</name>
<dbReference type="AlphaFoldDB" id="A0A0F8Y2F3"/>
<proteinExistence type="predicted"/>
<evidence type="ECO:0000313" key="1">
    <source>
        <dbReference type="EMBL" id="KKK67740.1"/>
    </source>
</evidence>
<dbReference type="EMBL" id="LAZR01059460">
    <property type="protein sequence ID" value="KKK67740.1"/>
    <property type="molecule type" value="Genomic_DNA"/>
</dbReference>
<reference evidence="1" key="1">
    <citation type="journal article" date="2015" name="Nature">
        <title>Complex archaea that bridge the gap between prokaryotes and eukaryotes.</title>
        <authorList>
            <person name="Spang A."/>
            <person name="Saw J.H."/>
            <person name="Jorgensen S.L."/>
            <person name="Zaremba-Niedzwiedzka K."/>
            <person name="Martijn J."/>
            <person name="Lind A.E."/>
            <person name="van Eijk R."/>
            <person name="Schleper C."/>
            <person name="Guy L."/>
            <person name="Ettema T.J."/>
        </authorList>
    </citation>
    <scope>NUCLEOTIDE SEQUENCE</scope>
</reference>